<dbReference type="AlphaFoldDB" id="A0A1M7QG76"/>
<feature type="domain" description="ABC transporter" evidence="5">
    <location>
        <begin position="5"/>
        <end position="233"/>
    </location>
</feature>
<keyword evidence="7" id="KW-1185">Reference proteome</keyword>
<protein>
    <submittedName>
        <fullName evidence="6">ABC-2 type transport system ATP-binding protein</fullName>
    </submittedName>
</protein>
<dbReference type="PROSITE" id="PS50893">
    <property type="entry name" value="ABC_TRANSPORTER_2"/>
    <property type="match status" value="1"/>
</dbReference>
<dbReference type="Proteomes" id="UP000184184">
    <property type="component" value="Unassembled WGS sequence"/>
</dbReference>
<evidence type="ECO:0000313" key="6">
    <source>
        <dbReference type="EMBL" id="SHN30003.1"/>
    </source>
</evidence>
<dbReference type="Gene3D" id="3.40.50.300">
    <property type="entry name" value="P-loop containing nucleotide triphosphate hydrolases"/>
    <property type="match status" value="1"/>
</dbReference>
<proteinExistence type="inferred from homology"/>
<dbReference type="GO" id="GO:0005524">
    <property type="term" value="F:ATP binding"/>
    <property type="evidence" value="ECO:0007669"/>
    <property type="project" value="UniProtKB-KW"/>
</dbReference>
<evidence type="ECO:0000256" key="1">
    <source>
        <dbReference type="ARBA" id="ARBA00005417"/>
    </source>
</evidence>
<dbReference type="STRING" id="1027249.SAMN05216179_3126"/>
<dbReference type="InterPro" id="IPR027417">
    <property type="entry name" value="P-loop_NTPase"/>
</dbReference>
<accession>A0A1M7QG76</accession>
<evidence type="ECO:0000313" key="7">
    <source>
        <dbReference type="Proteomes" id="UP000184184"/>
    </source>
</evidence>
<organism evidence="6 7">
    <name type="scientific">Gracilibacillus kekensis</name>
    <dbReference type="NCBI Taxonomy" id="1027249"/>
    <lineage>
        <taxon>Bacteria</taxon>
        <taxon>Bacillati</taxon>
        <taxon>Bacillota</taxon>
        <taxon>Bacilli</taxon>
        <taxon>Bacillales</taxon>
        <taxon>Bacillaceae</taxon>
        <taxon>Gracilibacillus</taxon>
    </lineage>
</organism>
<reference evidence="6 7" key="1">
    <citation type="submission" date="2016-11" db="EMBL/GenBank/DDBJ databases">
        <authorList>
            <person name="Jaros S."/>
            <person name="Januszkiewicz K."/>
            <person name="Wedrychowicz H."/>
        </authorList>
    </citation>
    <scope>NUCLEOTIDE SEQUENCE [LARGE SCALE GENOMIC DNA]</scope>
    <source>
        <strain evidence="6 7">CGMCC 1.10681</strain>
    </source>
</reference>
<name>A0A1M7QG76_9BACI</name>
<dbReference type="PANTHER" id="PTHR43335:SF8">
    <property type="entry name" value="ABC TRANSPORTER, ATP-BINDING PROTEIN"/>
    <property type="match status" value="1"/>
</dbReference>
<gene>
    <name evidence="6" type="ORF">SAMN05216179_3126</name>
</gene>
<keyword evidence="4 6" id="KW-0067">ATP-binding</keyword>
<evidence type="ECO:0000259" key="5">
    <source>
        <dbReference type="PROSITE" id="PS50893"/>
    </source>
</evidence>
<dbReference type="PROSITE" id="PS00211">
    <property type="entry name" value="ABC_TRANSPORTER_1"/>
    <property type="match status" value="1"/>
</dbReference>
<evidence type="ECO:0000256" key="4">
    <source>
        <dbReference type="ARBA" id="ARBA00022840"/>
    </source>
</evidence>
<dbReference type="GO" id="GO:0016887">
    <property type="term" value="F:ATP hydrolysis activity"/>
    <property type="evidence" value="ECO:0007669"/>
    <property type="project" value="InterPro"/>
</dbReference>
<dbReference type="SMART" id="SM00382">
    <property type="entry name" value="AAA"/>
    <property type="match status" value="1"/>
</dbReference>
<keyword evidence="2" id="KW-0813">Transport</keyword>
<dbReference type="InterPro" id="IPR017871">
    <property type="entry name" value="ABC_transporter-like_CS"/>
</dbReference>
<comment type="similarity">
    <text evidence="1">Belongs to the ABC transporter superfamily.</text>
</comment>
<dbReference type="RefSeq" id="WP_073202772.1">
    <property type="nucleotide sequence ID" value="NZ_FRCZ01000007.1"/>
</dbReference>
<keyword evidence="3" id="KW-0547">Nucleotide-binding</keyword>
<dbReference type="Pfam" id="PF00005">
    <property type="entry name" value="ABC_tran"/>
    <property type="match status" value="1"/>
</dbReference>
<dbReference type="EMBL" id="FRCZ01000007">
    <property type="protein sequence ID" value="SHN30003.1"/>
    <property type="molecule type" value="Genomic_DNA"/>
</dbReference>
<evidence type="ECO:0000256" key="2">
    <source>
        <dbReference type="ARBA" id="ARBA00022448"/>
    </source>
</evidence>
<dbReference type="OrthoDB" id="9804819at2"/>
<dbReference type="InterPro" id="IPR003439">
    <property type="entry name" value="ABC_transporter-like_ATP-bd"/>
</dbReference>
<evidence type="ECO:0000256" key="3">
    <source>
        <dbReference type="ARBA" id="ARBA00022741"/>
    </source>
</evidence>
<dbReference type="PANTHER" id="PTHR43335">
    <property type="entry name" value="ABC TRANSPORTER, ATP-BINDING PROTEIN"/>
    <property type="match status" value="1"/>
</dbReference>
<dbReference type="InterPro" id="IPR003593">
    <property type="entry name" value="AAA+_ATPase"/>
</dbReference>
<sequence length="307" mass="35107">MEYIIQTNGLTKKIKEEELVSNINIHIKKGEIYGFLGQNGAGKTTVLKMLTGITSPSKGEILLFNEKLTEKNKSILTRVGSIIEYPVFFEHLTAFDNLKLHCEYLGFYDEQDINQALLLVNLKGIEGKIVKDFSLGMKQRLGIARAIITKPELIILDEPTNGLDPIGIKDMRNLIRMLNKEYGMTFVLSSHILGELEQIVDRVGVIHHGKLLNEMTLNDIRKERSDYIELVVTDVKHAVYLLEKDLHISNMKIIQDRKIRIYDMAHTQSEISRTLILHDIGIEEIQKHSNSLEDYFYQQINGGDLDD</sequence>
<dbReference type="SUPFAM" id="SSF52540">
    <property type="entry name" value="P-loop containing nucleoside triphosphate hydrolases"/>
    <property type="match status" value="1"/>
</dbReference>